<proteinExistence type="predicted"/>
<feature type="region of interest" description="Disordered" evidence="1">
    <location>
        <begin position="1"/>
        <end position="42"/>
    </location>
</feature>
<evidence type="ECO:0000313" key="2">
    <source>
        <dbReference type="EMBL" id="KRY82253.1"/>
    </source>
</evidence>
<dbReference type="OrthoDB" id="10374559at2759"/>
<evidence type="ECO:0000313" key="3">
    <source>
        <dbReference type="Proteomes" id="UP000054995"/>
    </source>
</evidence>
<comment type="caution">
    <text evidence="2">The sequence shown here is derived from an EMBL/GenBank/DDBJ whole genome shotgun (WGS) entry which is preliminary data.</text>
</comment>
<accession>A0A0V1F7U4</accession>
<dbReference type="AlphaFoldDB" id="A0A0V1F7U4"/>
<dbReference type="EMBL" id="JYDT01000182">
    <property type="protein sequence ID" value="KRY82253.1"/>
    <property type="molecule type" value="Genomic_DNA"/>
</dbReference>
<organism evidence="2 3">
    <name type="scientific">Trichinella pseudospiralis</name>
    <name type="common">Parasitic roundworm</name>
    <dbReference type="NCBI Taxonomy" id="6337"/>
    <lineage>
        <taxon>Eukaryota</taxon>
        <taxon>Metazoa</taxon>
        <taxon>Ecdysozoa</taxon>
        <taxon>Nematoda</taxon>
        <taxon>Enoplea</taxon>
        <taxon>Dorylaimia</taxon>
        <taxon>Trichinellida</taxon>
        <taxon>Trichinellidae</taxon>
        <taxon>Trichinella</taxon>
    </lineage>
</organism>
<evidence type="ECO:0000256" key="1">
    <source>
        <dbReference type="SAM" id="MobiDB-lite"/>
    </source>
</evidence>
<sequence length="84" mass="9534">MCNGWRSEATPTGELGGQEKSDWLGGQQPDERGSDEEVQSRKKESDLIFFVMSGSASDNKKERKAVIRGWIKVEHYESRKKAMN</sequence>
<name>A0A0V1F7U4_TRIPS</name>
<gene>
    <name evidence="2" type="ORF">T4D_11392</name>
</gene>
<keyword evidence="3" id="KW-1185">Reference proteome</keyword>
<reference evidence="2 3" key="1">
    <citation type="submission" date="2015-01" db="EMBL/GenBank/DDBJ databases">
        <title>Evolution of Trichinella species and genotypes.</title>
        <authorList>
            <person name="Korhonen P.K."/>
            <person name="Edoardo P."/>
            <person name="Giuseppe L.R."/>
            <person name="Gasser R.B."/>
        </authorList>
    </citation>
    <scope>NUCLEOTIDE SEQUENCE [LARGE SCALE GENOMIC DNA]</scope>
    <source>
        <strain evidence="2">ISS470</strain>
    </source>
</reference>
<dbReference type="Proteomes" id="UP000054995">
    <property type="component" value="Unassembled WGS sequence"/>
</dbReference>
<protein>
    <submittedName>
        <fullName evidence="2">Uncharacterized protein</fullName>
    </submittedName>
</protein>